<dbReference type="SUPFAM" id="SSF51110">
    <property type="entry name" value="alpha-D-mannose-specific plant lectins"/>
    <property type="match status" value="1"/>
</dbReference>
<dbReference type="SMART" id="SM00108">
    <property type="entry name" value="B_lectin"/>
    <property type="match status" value="1"/>
</dbReference>
<dbReference type="CDD" id="cd14066">
    <property type="entry name" value="STKc_IRAK"/>
    <property type="match status" value="1"/>
</dbReference>
<evidence type="ECO:0000256" key="14">
    <source>
        <dbReference type="PROSITE-ProRule" id="PRU00076"/>
    </source>
</evidence>
<evidence type="ECO:0000256" key="7">
    <source>
        <dbReference type="ARBA" id="ARBA00022777"/>
    </source>
</evidence>
<comment type="similarity">
    <text evidence="13">Belongs to the protein kinase superfamily. Ser/Thr protein kinase family.</text>
</comment>
<comment type="catalytic activity">
    <reaction evidence="11 13">
        <text>L-threonyl-[protein] + ATP = O-phospho-L-threonyl-[protein] + ADP + H(+)</text>
        <dbReference type="Rhea" id="RHEA:46608"/>
        <dbReference type="Rhea" id="RHEA-COMP:11060"/>
        <dbReference type="Rhea" id="RHEA-COMP:11605"/>
        <dbReference type="ChEBI" id="CHEBI:15378"/>
        <dbReference type="ChEBI" id="CHEBI:30013"/>
        <dbReference type="ChEBI" id="CHEBI:30616"/>
        <dbReference type="ChEBI" id="CHEBI:61977"/>
        <dbReference type="ChEBI" id="CHEBI:456216"/>
        <dbReference type="EC" id="2.7.11.1"/>
    </reaction>
</comment>
<evidence type="ECO:0000259" key="18">
    <source>
        <dbReference type="PROSITE" id="PS50026"/>
    </source>
</evidence>
<evidence type="ECO:0000256" key="5">
    <source>
        <dbReference type="ARBA" id="ARBA00022729"/>
    </source>
</evidence>
<evidence type="ECO:0000256" key="1">
    <source>
        <dbReference type="ARBA" id="ARBA00004251"/>
    </source>
</evidence>
<feature type="transmembrane region" description="Helical" evidence="15">
    <location>
        <begin position="437"/>
        <end position="460"/>
    </location>
</feature>
<keyword evidence="14" id="KW-0245">EGF-like domain</keyword>
<evidence type="ECO:0000256" key="11">
    <source>
        <dbReference type="ARBA" id="ARBA00047899"/>
    </source>
</evidence>
<feature type="domain" description="Apple" evidence="20">
    <location>
        <begin position="338"/>
        <end position="419"/>
    </location>
</feature>
<dbReference type="RefSeq" id="XP_048132041.1">
    <property type="nucleotide sequence ID" value="XM_048276084.1"/>
</dbReference>
<dbReference type="EC" id="2.7.11.1" evidence="13"/>
<keyword evidence="15" id="KW-0812">Transmembrane</keyword>
<dbReference type="PANTHER" id="PTHR27002:SF981">
    <property type="entry name" value="NON-SPECIFIC SERINE_THREONINE PROTEIN KINASE"/>
    <property type="match status" value="1"/>
</dbReference>
<dbReference type="Gene3D" id="1.10.510.10">
    <property type="entry name" value="Transferase(Phosphotransferase) domain 1"/>
    <property type="match status" value="1"/>
</dbReference>
<dbReference type="Proteomes" id="UP000827889">
    <property type="component" value="Chromosome 3"/>
</dbReference>
<dbReference type="SMART" id="SM00220">
    <property type="entry name" value="S_TKc"/>
    <property type="match status" value="1"/>
</dbReference>
<evidence type="ECO:0000256" key="6">
    <source>
        <dbReference type="ARBA" id="ARBA00022741"/>
    </source>
</evidence>
<dbReference type="InterPro" id="IPR024171">
    <property type="entry name" value="SRK-like_kinase"/>
</dbReference>
<evidence type="ECO:0000256" key="10">
    <source>
        <dbReference type="ARBA" id="ARBA00023180"/>
    </source>
</evidence>
<protein>
    <recommendedName>
        <fullName evidence="13">Receptor-like serine/threonine-protein kinase</fullName>
        <ecNumber evidence="13">2.7.11.1</ecNumber>
    </recommendedName>
</protein>
<evidence type="ECO:0000259" key="17">
    <source>
        <dbReference type="PROSITE" id="PS50011"/>
    </source>
</evidence>
<dbReference type="Gene3D" id="3.50.4.10">
    <property type="entry name" value="Hepatocyte Growth Factor"/>
    <property type="match status" value="1"/>
</dbReference>
<evidence type="ECO:0000256" key="3">
    <source>
        <dbReference type="ARBA" id="ARBA00022527"/>
    </source>
</evidence>
<comment type="catalytic activity">
    <reaction evidence="12 13">
        <text>L-seryl-[protein] + ATP = O-phospho-L-seryl-[protein] + ADP + H(+)</text>
        <dbReference type="Rhea" id="RHEA:17989"/>
        <dbReference type="Rhea" id="RHEA-COMP:9863"/>
        <dbReference type="Rhea" id="RHEA-COMP:11604"/>
        <dbReference type="ChEBI" id="CHEBI:15378"/>
        <dbReference type="ChEBI" id="CHEBI:29999"/>
        <dbReference type="ChEBI" id="CHEBI:30616"/>
        <dbReference type="ChEBI" id="CHEBI:83421"/>
        <dbReference type="ChEBI" id="CHEBI:456216"/>
        <dbReference type="EC" id="2.7.11.1"/>
    </reaction>
</comment>
<evidence type="ECO:0000256" key="9">
    <source>
        <dbReference type="ARBA" id="ARBA00023157"/>
    </source>
</evidence>
<feature type="chain" id="PRO_5045902032" description="Receptor-like serine/threonine-protein kinase" evidence="16">
    <location>
        <begin position="23"/>
        <end position="850"/>
    </location>
</feature>
<dbReference type="Pfam" id="PF08276">
    <property type="entry name" value="PAN_2"/>
    <property type="match status" value="1"/>
</dbReference>
<feature type="domain" description="Protein kinase" evidence="17">
    <location>
        <begin position="497"/>
        <end position="812"/>
    </location>
</feature>
<dbReference type="PANTHER" id="PTHR27002">
    <property type="entry name" value="RECEPTOR-LIKE SERINE/THREONINE-PROTEIN KINASE SD1-8"/>
    <property type="match status" value="1"/>
</dbReference>
<dbReference type="PROSITE" id="PS50026">
    <property type="entry name" value="EGF_3"/>
    <property type="match status" value="1"/>
</dbReference>
<dbReference type="Pfam" id="PF00954">
    <property type="entry name" value="S_locus_glycop"/>
    <property type="match status" value="1"/>
</dbReference>
<dbReference type="CDD" id="cd00028">
    <property type="entry name" value="B_lectin"/>
    <property type="match status" value="1"/>
</dbReference>
<evidence type="ECO:0000313" key="22">
    <source>
        <dbReference type="RefSeq" id="XP_048132041.1"/>
    </source>
</evidence>
<dbReference type="PROSITE" id="PS00108">
    <property type="entry name" value="PROTEIN_KINASE_ST"/>
    <property type="match status" value="1"/>
</dbReference>
<dbReference type="InterPro" id="IPR000858">
    <property type="entry name" value="S_locus_glycoprot_dom"/>
</dbReference>
<keyword evidence="8 13" id="KW-0067">ATP-binding</keyword>
<organism evidence="21 22">
    <name type="scientific">Rhodamnia argentea</name>
    <dbReference type="NCBI Taxonomy" id="178133"/>
    <lineage>
        <taxon>Eukaryota</taxon>
        <taxon>Viridiplantae</taxon>
        <taxon>Streptophyta</taxon>
        <taxon>Embryophyta</taxon>
        <taxon>Tracheophyta</taxon>
        <taxon>Spermatophyta</taxon>
        <taxon>Magnoliopsida</taxon>
        <taxon>eudicotyledons</taxon>
        <taxon>Gunneridae</taxon>
        <taxon>Pentapetalae</taxon>
        <taxon>rosids</taxon>
        <taxon>malvids</taxon>
        <taxon>Myrtales</taxon>
        <taxon>Myrtaceae</taxon>
        <taxon>Myrtoideae</taxon>
        <taxon>Myrteae</taxon>
        <taxon>Australasian group</taxon>
        <taxon>Rhodamnia</taxon>
    </lineage>
</organism>
<dbReference type="SMART" id="SM00473">
    <property type="entry name" value="PAN_AP"/>
    <property type="match status" value="1"/>
</dbReference>
<dbReference type="PROSITE" id="PS50011">
    <property type="entry name" value="PROTEIN_KINASE_DOM"/>
    <property type="match status" value="1"/>
</dbReference>
<proteinExistence type="inferred from homology"/>
<feature type="domain" description="EGF-like" evidence="18">
    <location>
        <begin position="280"/>
        <end position="318"/>
    </location>
</feature>
<keyword evidence="7 13" id="KW-0418">Kinase</keyword>
<keyword evidence="15" id="KW-0472">Membrane</keyword>
<reference evidence="22" key="1">
    <citation type="submission" date="2025-08" db="UniProtKB">
        <authorList>
            <consortium name="RefSeq"/>
        </authorList>
    </citation>
    <scope>IDENTIFICATION</scope>
    <source>
        <tissue evidence="22">Leaf</tissue>
    </source>
</reference>
<keyword evidence="10" id="KW-0325">Glycoprotein</keyword>
<keyword evidence="5 16" id="KW-0732">Signal</keyword>
<dbReference type="Pfam" id="PF07714">
    <property type="entry name" value="PK_Tyr_Ser-Thr"/>
    <property type="match status" value="1"/>
</dbReference>
<evidence type="ECO:0000256" key="4">
    <source>
        <dbReference type="ARBA" id="ARBA00022679"/>
    </source>
</evidence>
<keyword evidence="2" id="KW-1003">Cell membrane</keyword>
<evidence type="ECO:0000256" key="13">
    <source>
        <dbReference type="PIRNR" id="PIRNR000641"/>
    </source>
</evidence>
<comment type="caution">
    <text evidence="14">Lacks conserved residue(s) required for the propagation of feature annotation.</text>
</comment>
<dbReference type="Pfam" id="PF01453">
    <property type="entry name" value="B_lectin"/>
    <property type="match status" value="1"/>
</dbReference>
<dbReference type="InterPro" id="IPR008271">
    <property type="entry name" value="Ser/Thr_kinase_AS"/>
</dbReference>
<keyword evidence="15" id="KW-1133">Transmembrane helix</keyword>
<comment type="subcellular location">
    <subcellularLocation>
        <location evidence="1">Cell membrane</location>
        <topology evidence="1">Single-pass type I membrane protein</topology>
    </subcellularLocation>
</comment>
<keyword evidence="6 13" id="KW-0547">Nucleotide-binding</keyword>
<evidence type="ECO:0000256" key="12">
    <source>
        <dbReference type="ARBA" id="ARBA00048679"/>
    </source>
</evidence>
<feature type="signal peptide" evidence="16">
    <location>
        <begin position="1"/>
        <end position="22"/>
    </location>
</feature>
<keyword evidence="9" id="KW-1015">Disulfide bond</keyword>
<evidence type="ECO:0000256" key="16">
    <source>
        <dbReference type="SAM" id="SignalP"/>
    </source>
</evidence>
<accession>A0ABM3H617</accession>
<gene>
    <name evidence="22" type="primary">LOC115733948</name>
</gene>
<dbReference type="InterPro" id="IPR003609">
    <property type="entry name" value="Pan_app"/>
</dbReference>
<dbReference type="GeneID" id="115733948"/>
<evidence type="ECO:0000313" key="21">
    <source>
        <dbReference type="Proteomes" id="UP000827889"/>
    </source>
</evidence>
<dbReference type="CDD" id="cd01098">
    <property type="entry name" value="PAN_AP_plant"/>
    <property type="match status" value="1"/>
</dbReference>
<evidence type="ECO:0000256" key="2">
    <source>
        <dbReference type="ARBA" id="ARBA00022475"/>
    </source>
</evidence>
<dbReference type="InterPro" id="IPR011009">
    <property type="entry name" value="Kinase-like_dom_sf"/>
</dbReference>
<keyword evidence="21" id="KW-1185">Reference proteome</keyword>
<evidence type="ECO:0000259" key="20">
    <source>
        <dbReference type="PROSITE" id="PS50948"/>
    </source>
</evidence>
<dbReference type="SUPFAM" id="SSF56112">
    <property type="entry name" value="Protein kinase-like (PK-like)"/>
    <property type="match status" value="1"/>
</dbReference>
<name>A0ABM3H617_9MYRT</name>
<keyword evidence="3 13" id="KW-0723">Serine/threonine-protein kinase</keyword>
<dbReference type="InterPro" id="IPR001245">
    <property type="entry name" value="Ser-Thr/Tyr_kinase_cat_dom"/>
</dbReference>
<dbReference type="InterPro" id="IPR000719">
    <property type="entry name" value="Prot_kinase_dom"/>
</dbReference>
<keyword evidence="4 13" id="KW-0808">Transferase</keyword>
<feature type="domain" description="Bulb-type lectin" evidence="19">
    <location>
        <begin position="23"/>
        <end position="147"/>
    </location>
</feature>
<dbReference type="InterPro" id="IPR036426">
    <property type="entry name" value="Bulb-type_lectin_dom_sf"/>
</dbReference>
<dbReference type="PROSITE" id="PS50927">
    <property type="entry name" value="BULB_LECTIN"/>
    <property type="match status" value="1"/>
</dbReference>
<evidence type="ECO:0000259" key="19">
    <source>
        <dbReference type="PROSITE" id="PS50927"/>
    </source>
</evidence>
<evidence type="ECO:0000256" key="8">
    <source>
        <dbReference type="ARBA" id="ARBA00022840"/>
    </source>
</evidence>
<dbReference type="InterPro" id="IPR001480">
    <property type="entry name" value="Bulb-type_lectin_dom"/>
</dbReference>
<dbReference type="PIRSF" id="PIRSF000641">
    <property type="entry name" value="SRK"/>
    <property type="match status" value="1"/>
</dbReference>
<dbReference type="PROSITE" id="PS50948">
    <property type="entry name" value="PAN"/>
    <property type="match status" value="1"/>
</dbReference>
<dbReference type="Gene3D" id="3.30.200.20">
    <property type="entry name" value="Phosphorylase Kinase, domain 1"/>
    <property type="match status" value="2"/>
</dbReference>
<sequence>MNWPSNLLNLIISSVLYRGCISADLITRESSMRDGDLLISGGGNFALGFFGPGNPSHRYLGLWYNTIPEKTVVWVANRDNPIKDTSGRLGIDNLGNLILYDTKRSISVWGSNLSISSAASDCLAQLLDSGNLVLFQDSKKSSILWQSFDHPTDTLLPSMKLGLNRTSGLNRILTSWKSPDDPGMGTTYFMINPRGFPQLTLYKNHVLLSRASPSNGVRFIPAHSSWSNFSFRIDADEVVLVSNTSNSSILVREVVQESGIVQLFIWVENKSEWINFLTRPDDQCDFYGHCGANGNCNSDSTDQNECKCLPGFTPKSPNNWSMKDSSGGCVRKNPELVCRNGEGFAKVANAKVPDASVASFYMNITLRECESECLRNCSCTAYADADFTSGGSGCLMWYGDLMDTRVFSGRGRDLYVRVDAHVLAEFQKKGFLSRRKVLATLIMLVTAAAIISLAVSIVLVKKKRKGSAVGKELDGTIKDQVLPLFDISTIRAATDNFASTNKLGQGGFGPVYNVLYHVLTLKSFDLPICFSLSCPRWLRYTYEVNKWVSSRKPELKNKEVAVKRLSKSSGQGSQEFKNEVMLIAKLQHRNLVRLLGCCISRDERMLIYEYLPNKSLDCFIFNEANRTTLDWDQRFKIILGIARGVLYLHQDSRLKIIHRDLKASNVLLDSAMNPKISDFGMAKMFGEDQIQANTNRVVGTYGYMSPEYAMQGLYSIKSDVFSFGVLLLEIVSGKRNTDFYNDSASLNLIAHVWNLWKEGKDSDIVDPLMAQPYNSGQVLRSIQIGLLCLQEHAADRPTMMDIVLMLGNKAVLASPTKPAFVCNRSGNILDLPQIAGASENEVTITDLEGR</sequence>
<evidence type="ECO:0000256" key="15">
    <source>
        <dbReference type="SAM" id="Phobius"/>
    </source>
</evidence>
<dbReference type="Gene3D" id="2.90.10.10">
    <property type="entry name" value="Bulb-type lectin domain"/>
    <property type="match status" value="1"/>
</dbReference>
<dbReference type="InterPro" id="IPR000742">
    <property type="entry name" value="EGF"/>
</dbReference>